<evidence type="ECO:0000313" key="1">
    <source>
        <dbReference type="EMBL" id="CEO44415.1"/>
    </source>
</evidence>
<accession>A0A0B7JNY1</accession>
<name>A0A0B7JNY1_BIOOC</name>
<gene>
    <name evidence="1" type="ORF">BN869_000000470_1</name>
</gene>
<reference evidence="1" key="1">
    <citation type="submission" date="2015-01" db="EMBL/GenBank/DDBJ databases">
        <authorList>
            <person name="Durling Mikael"/>
        </authorList>
    </citation>
    <scope>NUCLEOTIDE SEQUENCE</scope>
</reference>
<dbReference type="EMBL" id="CDPU01000001">
    <property type="protein sequence ID" value="CEO44415.1"/>
    <property type="molecule type" value="Genomic_DNA"/>
</dbReference>
<sequence>MREITFRIVGEDTLRRRLENLSAHRRGHSSSSMEELESYLMISGKDYTPSLLRAYILSTAQRIMMIKPHNEAIEEDPTFQVDPDIFLAFFPDQRVGRQQLRKLQEKERKDMARFEKEQRFSRSLGLS</sequence>
<protein>
    <submittedName>
        <fullName evidence="1">Uncharacterized protein</fullName>
    </submittedName>
</protein>
<organism evidence="1">
    <name type="scientific">Bionectria ochroleuca</name>
    <name type="common">Gliocladium roseum</name>
    <dbReference type="NCBI Taxonomy" id="29856"/>
    <lineage>
        <taxon>Eukaryota</taxon>
        <taxon>Fungi</taxon>
        <taxon>Dikarya</taxon>
        <taxon>Ascomycota</taxon>
        <taxon>Pezizomycotina</taxon>
        <taxon>Sordariomycetes</taxon>
        <taxon>Hypocreomycetidae</taxon>
        <taxon>Hypocreales</taxon>
        <taxon>Bionectriaceae</taxon>
        <taxon>Clonostachys</taxon>
    </lineage>
</organism>
<dbReference type="AlphaFoldDB" id="A0A0B7JNY1"/>
<proteinExistence type="predicted"/>